<dbReference type="InterPro" id="IPR026246">
    <property type="entry name" value="Fsip1"/>
</dbReference>
<dbReference type="Proteomes" id="UP000215902">
    <property type="component" value="Unassembled WGS sequence"/>
</dbReference>
<dbReference type="OrthoDB" id="9946895at2759"/>
<keyword evidence="6" id="KW-1185">Reference proteome</keyword>
<evidence type="ECO:0000256" key="4">
    <source>
        <dbReference type="SAM" id="MobiDB-lite"/>
    </source>
</evidence>
<comment type="similarity">
    <text evidence="1">Belongs to the FSIP1 family.</text>
</comment>
<feature type="region of interest" description="Disordered" evidence="4">
    <location>
        <begin position="525"/>
        <end position="583"/>
    </location>
</feature>
<sequence length="609" mass="66386">MQREDTDVSEVSTDRTLELQSATPRQQQAKPNGTAPDSATADVTSDEENEIIQELKEEIKRKVREDIKDELARYDLKNLSSRTESAASSARDQSDPNGLLPERDAKYTEAYQRMLKLDKILRKRMAKEREVKRQRIMLEKRIKEELEQLRTEATSRRTNDEMSNTMKFLALTPSDGGTRRDGDSALQDEYSDELPHEPVFPTEYLFDEAQESAGANEEGTEVGGGTARSGKTSRKQQQQKDGRKKQAAGSGAAASGDSSKDFIKRNIELAAASNDVVAMTPEERERLDSLLRDLDSIPDLPEEFTDSSSGYQLAELSPGEGYRVSDADSRRLREIEASLARLGSVPPPALTAWSEESPSSARRQSELSDAYRATALQRAAAGQDWDLDRLGEKALAEVKEERLMSHRLEELNSRLSLISNESSQGPLSAEAMSALLSDCSRSIAASHSVRDANSQLGSHRSLQSTASAAGPASAASETGGDVDSLSSARLPDDEASRELAIQVPPLDRAVLDRLLADARAAGIGQNWARPEPITEEEEEEGEADAQTVRGSSSLRNGVGLDSSSDDDEACDDEACDDEDGGERLVLPDISLYANMSAPKTPNSGRYSAG</sequence>
<feature type="compositionally biased region" description="Low complexity" evidence="4">
    <location>
        <begin position="247"/>
        <end position="257"/>
    </location>
</feature>
<proteinExistence type="inferred from homology"/>
<comment type="caution">
    <text evidence="5">The sequence shown here is derived from an EMBL/GenBank/DDBJ whole genome shotgun (WGS) entry which is preliminary data.</text>
</comment>
<evidence type="ECO:0000256" key="1">
    <source>
        <dbReference type="ARBA" id="ARBA00010495"/>
    </source>
</evidence>
<accession>A0A267DF06</accession>
<feature type="compositionally biased region" description="Polar residues" evidence="4">
    <location>
        <begin position="18"/>
        <end position="43"/>
    </location>
</feature>
<dbReference type="PANTHER" id="PTHR22012">
    <property type="entry name" value="FIBROUS SHEATH INTERACTING PROTEIN 1"/>
    <property type="match status" value="1"/>
</dbReference>
<organism evidence="5 6">
    <name type="scientific">Macrostomum lignano</name>
    <dbReference type="NCBI Taxonomy" id="282301"/>
    <lineage>
        <taxon>Eukaryota</taxon>
        <taxon>Metazoa</taxon>
        <taxon>Spiralia</taxon>
        <taxon>Lophotrochozoa</taxon>
        <taxon>Platyhelminthes</taxon>
        <taxon>Rhabditophora</taxon>
        <taxon>Macrostomorpha</taxon>
        <taxon>Macrostomida</taxon>
        <taxon>Macrostomidae</taxon>
        <taxon>Macrostomum</taxon>
    </lineage>
</organism>
<gene>
    <name evidence="5" type="ORF">BOX15_Mlig028386g1</name>
</gene>
<feature type="compositionally biased region" description="Basic and acidic residues" evidence="4">
    <location>
        <begin position="150"/>
        <end position="160"/>
    </location>
</feature>
<feature type="compositionally biased region" description="Low complexity" evidence="4">
    <location>
        <begin position="464"/>
        <end position="476"/>
    </location>
</feature>
<feature type="compositionally biased region" description="Polar residues" evidence="4">
    <location>
        <begin position="450"/>
        <end position="463"/>
    </location>
</feature>
<feature type="region of interest" description="Disordered" evidence="4">
    <location>
        <begin position="74"/>
        <end position="105"/>
    </location>
</feature>
<feature type="compositionally biased region" description="Acidic residues" evidence="4">
    <location>
        <begin position="563"/>
        <end position="580"/>
    </location>
</feature>
<dbReference type="EMBL" id="NIVC01004347">
    <property type="protein sequence ID" value="PAA47746.1"/>
    <property type="molecule type" value="Genomic_DNA"/>
</dbReference>
<dbReference type="Pfam" id="PF15554">
    <property type="entry name" value="FSIP1"/>
    <property type="match status" value="1"/>
</dbReference>
<evidence type="ECO:0000313" key="5">
    <source>
        <dbReference type="EMBL" id="PAA47746.1"/>
    </source>
</evidence>
<dbReference type="PRINTS" id="PR02075">
    <property type="entry name" value="FIBSHEATHIP1"/>
</dbReference>
<feature type="region of interest" description="Disordered" evidence="4">
    <location>
        <begin position="450"/>
        <end position="496"/>
    </location>
</feature>
<dbReference type="AlphaFoldDB" id="A0A267DF06"/>
<evidence type="ECO:0000313" key="6">
    <source>
        <dbReference type="Proteomes" id="UP000215902"/>
    </source>
</evidence>
<evidence type="ECO:0000256" key="2">
    <source>
        <dbReference type="ARBA" id="ARBA00019480"/>
    </source>
</evidence>
<feature type="compositionally biased region" description="Acidic residues" evidence="4">
    <location>
        <begin position="533"/>
        <end position="543"/>
    </location>
</feature>
<feature type="region of interest" description="Disordered" evidence="4">
    <location>
        <begin position="345"/>
        <end position="368"/>
    </location>
</feature>
<keyword evidence="3" id="KW-0175">Coiled coil</keyword>
<evidence type="ECO:0000256" key="3">
    <source>
        <dbReference type="ARBA" id="ARBA00023054"/>
    </source>
</evidence>
<dbReference type="STRING" id="282301.A0A267DF06"/>
<protein>
    <recommendedName>
        <fullName evidence="2">Fibrous sheath-interacting protein 1</fullName>
    </recommendedName>
</protein>
<reference evidence="5 6" key="1">
    <citation type="submission" date="2017-06" db="EMBL/GenBank/DDBJ databases">
        <title>A platform for efficient transgenesis in Macrostomum lignano, a flatworm model organism for stem cell research.</title>
        <authorList>
            <person name="Berezikov E."/>
        </authorList>
    </citation>
    <scope>NUCLEOTIDE SEQUENCE [LARGE SCALE GENOMIC DNA]</scope>
    <source>
        <strain evidence="5">DV1</strain>
        <tissue evidence="5">Whole organism</tissue>
    </source>
</reference>
<feature type="region of interest" description="Disordered" evidence="4">
    <location>
        <begin position="298"/>
        <end position="327"/>
    </location>
</feature>
<feature type="region of interest" description="Disordered" evidence="4">
    <location>
        <begin position="1"/>
        <end position="48"/>
    </location>
</feature>
<name>A0A267DF06_9PLAT</name>
<feature type="region of interest" description="Disordered" evidence="4">
    <location>
        <begin position="150"/>
        <end position="261"/>
    </location>
</feature>
<feature type="compositionally biased region" description="Basic and acidic residues" evidence="4">
    <location>
        <begin position="1"/>
        <end position="17"/>
    </location>
</feature>
<dbReference type="PANTHER" id="PTHR22012:SF2">
    <property type="entry name" value="FIBROUS SHEATH-INTERACTING PROTEIN 1"/>
    <property type="match status" value="1"/>
</dbReference>